<evidence type="ECO:0000313" key="8">
    <source>
        <dbReference type="EMBL" id="SMC26644.1"/>
    </source>
</evidence>
<dbReference type="InterPro" id="IPR002104">
    <property type="entry name" value="Integrase_catalytic"/>
</dbReference>
<organism evidence="8 9">
    <name type="scientific">Desulfacinum hydrothermale DSM 13146</name>
    <dbReference type="NCBI Taxonomy" id="1121390"/>
    <lineage>
        <taxon>Bacteria</taxon>
        <taxon>Pseudomonadati</taxon>
        <taxon>Thermodesulfobacteriota</taxon>
        <taxon>Syntrophobacteria</taxon>
        <taxon>Syntrophobacterales</taxon>
        <taxon>Syntrophobacteraceae</taxon>
        <taxon>Desulfacinum</taxon>
    </lineage>
</organism>
<dbReference type="InterPro" id="IPR013762">
    <property type="entry name" value="Integrase-like_cat_sf"/>
</dbReference>
<dbReference type="PROSITE" id="PS51900">
    <property type="entry name" value="CB"/>
    <property type="match status" value="1"/>
</dbReference>
<evidence type="ECO:0000256" key="3">
    <source>
        <dbReference type="ARBA" id="ARBA00023125"/>
    </source>
</evidence>
<dbReference type="InterPro" id="IPR050090">
    <property type="entry name" value="Tyrosine_recombinase_XerCD"/>
</dbReference>
<dbReference type="AlphaFoldDB" id="A0A1W1XS03"/>
<keyword evidence="9" id="KW-1185">Reference proteome</keyword>
<keyword evidence="4" id="KW-0233">DNA recombination</keyword>
<keyword evidence="2" id="KW-0229">DNA integration</keyword>
<evidence type="ECO:0000259" key="7">
    <source>
        <dbReference type="PROSITE" id="PS51900"/>
    </source>
</evidence>
<gene>
    <name evidence="8" type="ORF">SAMN02746041_02711</name>
</gene>
<dbReference type="Pfam" id="PF00589">
    <property type="entry name" value="Phage_integrase"/>
    <property type="match status" value="1"/>
</dbReference>
<feature type="domain" description="Core-binding (CB)" evidence="7">
    <location>
        <begin position="1"/>
        <end position="80"/>
    </location>
</feature>
<dbReference type="PANTHER" id="PTHR30349:SF64">
    <property type="entry name" value="PROPHAGE INTEGRASE INTD-RELATED"/>
    <property type="match status" value="1"/>
</dbReference>
<dbReference type="InterPro" id="IPR053876">
    <property type="entry name" value="Phage_int_M"/>
</dbReference>
<dbReference type="PANTHER" id="PTHR30349">
    <property type="entry name" value="PHAGE INTEGRASE-RELATED"/>
    <property type="match status" value="1"/>
</dbReference>
<evidence type="ECO:0000313" key="9">
    <source>
        <dbReference type="Proteomes" id="UP000192783"/>
    </source>
</evidence>
<dbReference type="EMBL" id="FWXF01000017">
    <property type="protein sequence ID" value="SMC26644.1"/>
    <property type="molecule type" value="Genomic_DNA"/>
</dbReference>
<dbReference type="RefSeq" id="WP_139796635.1">
    <property type="nucleotide sequence ID" value="NZ_FWXF01000017.1"/>
</dbReference>
<evidence type="ECO:0000256" key="5">
    <source>
        <dbReference type="PROSITE-ProRule" id="PRU01248"/>
    </source>
</evidence>
<dbReference type="InterPro" id="IPR011010">
    <property type="entry name" value="DNA_brk_join_enz"/>
</dbReference>
<evidence type="ECO:0000256" key="2">
    <source>
        <dbReference type="ARBA" id="ARBA00022908"/>
    </source>
</evidence>
<comment type="similarity">
    <text evidence="1">Belongs to the 'phage' integrase family.</text>
</comment>
<dbReference type="GO" id="GO:0006310">
    <property type="term" value="P:DNA recombination"/>
    <property type="evidence" value="ECO:0007669"/>
    <property type="project" value="UniProtKB-KW"/>
</dbReference>
<dbReference type="Gene3D" id="1.10.150.130">
    <property type="match status" value="1"/>
</dbReference>
<dbReference type="Proteomes" id="UP000192783">
    <property type="component" value="Unassembled WGS sequence"/>
</dbReference>
<dbReference type="InterPro" id="IPR044068">
    <property type="entry name" value="CB"/>
</dbReference>
<evidence type="ECO:0000259" key="6">
    <source>
        <dbReference type="PROSITE" id="PS51898"/>
    </source>
</evidence>
<dbReference type="PROSITE" id="PS51898">
    <property type="entry name" value="TYR_RECOMBINASE"/>
    <property type="match status" value="1"/>
</dbReference>
<sequence>MEQAARDWMEANHARWAPNTFERYYGIVRDFIVPSLGKKPLVKVDRRVLKRFLRDLLSIRSAKTVELIHSVISGILSEAIDNGFITENPARGLPKKILPAKKLRRERVPDPFTRQELITLLENCERHLNRRIAMVIETLALTGMRLGECLAMHRDHLDVQNCQYMIVETVRHGRFGSPKTGKRLIDLPEVLVTKLEGYILELRKEALRTGAEDGYLFAGITQRMVQSGLRRACRLSKLRVRSPHELRHTYASLLLMDHYSPAYVQKQLGHHSITMTVDIYGHWIPGEGKKNLSHTLAVTGQRHQGGDGFGSRKRPAKIANVLRS</sequence>
<dbReference type="Pfam" id="PF22022">
    <property type="entry name" value="Phage_int_M"/>
    <property type="match status" value="1"/>
</dbReference>
<evidence type="ECO:0000256" key="1">
    <source>
        <dbReference type="ARBA" id="ARBA00008857"/>
    </source>
</evidence>
<evidence type="ECO:0000256" key="4">
    <source>
        <dbReference type="ARBA" id="ARBA00023172"/>
    </source>
</evidence>
<dbReference type="STRING" id="1121390.SAMN02746041_02711"/>
<protein>
    <submittedName>
        <fullName evidence="8">Integrase</fullName>
    </submittedName>
</protein>
<reference evidence="8 9" key="1">
    <citation type="submission" date="2017-04" db="EMBL/GenBank/DDBJ databases">
        <authorList>
            <person name="Afonso C.L."/>
            <person name="Miller P.J."/>
            <person name="Scott M.A."/>
            <person name="Spackman E."/>
            <person name="Goraichik I."/>
            <person name="Dimitrov K.M."/>
            <person name="Suarez D.L."/>
            <person name="Swayne D.E."/>
        </authorList>
    </citation>
    <scope>NUCLEOTIDE SEQUENCE [LARGE SCALE GENOMIC DNA]</scope>
    <source>
        <strain evidence="8 9">DSM 13146</strain>
    </source>
</reference>
<dbReference type="GO" id="GO:0015074">
    <property type="term" value="P:DNA integration"/>
    <property type="evidence" value="ECO:0007669"/>
    <property type="project" value="UniProtKB-KW"/>
</dbReference>
<name>A0A1W1XS03_9BACT</name>
<keyword evidence="3 5" id="KW-0238">DNA-binding</keyword>
<dbReference type="Gene3D" id="1.10.443.10">
    <property type="entry name" value="Intergrase catalytic core"/>
    <property type="match status" value="1"/>
</dbReference>
<feature type="domain" description="Tyr recombinase" evidence="6">
    <location>
        <begin position="107"/>
        <end position="293"/>
    </location>
</feature>
<dbReference type="SUPFAM" id="SSF56349">
    <property type="entry name" value="DNA breaking-rejoining enzymes"/>
    <property type="match status" value="1"/>
</dbReference>
<dbReference type="GO" id="GO:0003677">
    <property type="term" value="F:DNA binding"/>
    <property type="evidence" value="ECO:0007669"/>
    <property type="project" value="UniProtKB-UniRule"/>
</dbReference>
<dbReference type="CDD" id="cd01189">
    <property type="entry name" value="INT_ICEBs1_C_like"/>
    <property type="match status" value="1"/>
</dbReference>
<proteinExistence type="inferred from homology"/>
<dbReference type="InterPro" id="IPR010998">
    <property type="entry name" value="Integrase_recombinase_N"/>
</dbReference>
<accession>A0A1W1XS03</accession>
<dbReference type="OrthoDB" id="9789256at2"/>